<gene>
    <name evidence="5" type="ORF">JN10_1332</name>
</gene>
<dbReference type="AlphaFoldDB" id="A0A562UVR0"/>
<dbReference type="GO" id="GO:1902201">
    <property type="term" value="P:negative regulation of bacterial-type flagellum-dependent cell motility"/>
    <property type="evidence" value="ECO:0007669"/>
    <property type="project" value="TreeGrafter"/>
</dbReference>
<dbReference type="EMBL" id="VLLK01000001">
    <property type="protein sequence ID" value="TWJ09693.1"/>
    <property type="molecule type" value="Genomic_DNA"/>
</dbReference>
<dbReference type="InterPro" id="IPR050469">
    <property type="entry name" value="Diguanylate_Cyclase"/>
</dbReference>
<comment type="caution">
    <text evidence="5">The sequence shown here is derived from an EMBL/GenBank/DDBJ whole genome shotgun (WGS) entry which is preliminary data.</text>
</comment>
<evidence type="ECO:0000256" key="1">
    <source>
        <dbReference type="ARBA" id="ARBA00012528"/>
    </source>
</evidence>
<dbReference type="Pfam" id="PF00990">
    <property type="entry name" value="GGDEF"/>
    <property type="match status" value="1"/>
</dbReference>
<feature type="transmembrane region" description="Helical" evidence="3">
    <location>
        <begin position="60"/>
        <end position="81"/>
    </location>
</feature>
<dbReference type="FunFam" id="3.30.70.270:FF:000001">
    <property type="entry name" value="Diguanylate cyclase domain protein"/>
    <property type="match status" value="1"/>
</dbReference>
<evidence type="ECO:0000256" key="2">
    <source>
        <dbReference type="ARBA" id="ARBA00034247"/>
    </source>
</evidence>
<dbReference type="NCBIfam" id="TIGR00254">
    <property type="entry name" value="GGDEF"/>
    <property type="match status" value="1"/>
</dbReference>
<keyword evidence="6" id="KW-1185">Reference proteome</keyword>
<dbReference type="OrthoDB" id="384661at2"/>
<name>A0A562UVR0_9SPHN</name>
<dbReference type="EC" id="2.7.7.65" evidence="1"/>
<dbReference type="SMART" id="SM00267">
    <property type="entry name" value="GGDEF"/>
    <property type="match status" value="1"/>
</dbReference>
<dbReference type="SUPFAM" id="SSF55073">
    <property type="entry name" value="Nucleotide cyclase"/>
    <property type="match status" value="1"/>
</dbReference>
<feature type="domain" description="GGDEF" evidence="4">
    <location>
        <begin position="249"/>
        <end position="381"/>
    </location>
</feature>
<sequence length="401" mass="43457">MQAVLVELITPSMALFFSACFFLLWWKSGLGRYVLAFAGAYLFSATGFLIAISLAPDSSITFQASQIAYSIAAVCMIWGACDRVKQPPFLKVLAIIYLIAAAMLIAEVLLTRDAGPRLVISNTGYGIMLLVGVISLLSSPRRNLADNLVIAILAINAADFLVRPTVTILIEGQIDVAVYHDSVYFSLINLVLSIKAVATATVLFGACLSDYLTRLKESALHDDLTGLKSRAAFEDEARAMMKRGQDGANSVAMVIADIDHFKQVNDIWGHQAGDTAIINFGDLLEGTIRGCDVSARIGGEEFCLVVWNCGLDDAAGLAERIRLAFAQMEHRGVGPDIRLTASFGVAEMHKGESYESLFARADAALYQAKEEGRNQVISDLRGERERSVSARLATVIERHVA</sequence>
<evidence type="ECO:0000313" key="6">
    <source>
        <dbReference type="Proteomes" id="UP000320547"/>
    </source>
</evidence>
<organism evidence="5 6">
    <name type="scientific">Altererythrobacter ishigakiensis</name>
    <dbReference type="NCBI Taxonomy" id="476157"/>
    <lineage>
        <taxon>Bacteria</taxon>
        <taxon>Pseudomonadati</taxon>
        <taxon>Pseudomonadota</taxon>
        <taxon>Alphaproteobacteria</taxon>
        <taxon>Sphingomonadales</taxon>
        <taxon>Erythrobacteraceae</taxon>
        <taxon>Altererythrobacter</taxon>
    </lineage>
</organism>
<feature type="transmembrane region" description="Helical" evidence="3">
    <location>
        <begin position="182"/>
        <end position="208"/>
    </location>
</feature>
<dbReference type="Proteomes" id="UP000320547">
    <property type="component" value="Unassembled WGS sequence"/>
</dbReference>
<keyword evidence="3" id="KW-0812">Transmembrane</keyword>
<protein>
    <recommendedName>
        <fullName evidence="1">diguanylate cyclase</fullName>
        <ecNumber evidence="1">2.7.7.65</ecNumber>
    </recommendedName>
</protein>
<keyword evidence="3" id="KW-1133">Transmembrane helix</keyword>
<evidence type="ECO:0000313" key="5">
    <source>
        <dbReference type="EMBL" id="TWJ09693.1"/>
    </source>
</evidence>
<dbReference type="GO" id="GO:0052621">
    <property type="term" value="F:diguanylate cyclase activity"/>
    <property type="evidence" value="ECO:0007669"/>
    <property type="project" value="UniProtKB-EC"/>
</dbReference>
<dbReference type="PANTHER" id="PTHR45138:SF9">
    <property type="entry name" value="DIGUANYLATE CYCLASE DGCM-RELATED"/>
    <property type="match status" value="1"/>
</dbReference>
<keyword evidence="3" id="KW-0472">Membrane</keyword>
<dbReference type="GO" id="GO:0043709">
    <property type="term" value="P:cell adhesion involved in single-species biofilm formation"/>
    <property type="evidence" value="ECO:0007669"/>
    <property type="project" value="TreeGrafter"/>
</dbReference>
<dbReference type="GO" id="GO:0005886">
    <property type="term" value="C:plasma membrane"/>
    <property type="evidence" value="ECO:0007669"/>
    <property type="project" value="TreeGrafter"/>
</dbReference>
<accession>A0A562UVR0</accession>
<feature type="transmembrane region" description="Helical" evidence="3">
    <location>
        <begin position="144"/>
        <end position="162"/>
    </location>
</feature>
<dbReference type="PANTHER" id="PTHR45138">
    <property type="entry name" value="REGULATORY COMPONENTS OF SENSORY TRANSDUCTION SYSTEM"/>
    <property type="match status" value="1"/>
</dbReference>
<evidence type="ECO:0000259" key="4">
    <source>
        <dbReference type="PROSITE" id="PS50887"/>
    </source>
</evidence>
<evidence type="ECO:0000256" key="3">
    <source>
        <dbReference type="SAM" id="Phobius"/>
    </source>
</evidence>
<feature type="transmembrane region" description="Helical" evidence="3">
    <location>
        <begin position="6"/>
        <end position="26"/>
    </location>
</feature>
<dbReference type="PROSITE" id="PS50887">
    <property type="entry name" value="GGDEF"/>
    <property type="match status" value="1"/>
</dbReference>
<dbReference type="Gene3D" id="3.30.70.270">
    <property type="match status" value="1"/>
</dbReference>
<dbReference type="InterPro" id="IPR000160">
    <property type="entry name" value="GGDEF_dom"/>
</dbReference>
<dbReference type="CDD" id="cd01949">
    <property type="entry name" value="GGDEF"/>
    <property type="match status" value="1"/>
</dbReference>
<dbReference type="STRING" id="476157.GCA_001663155_02021"/>
<feature type="transmembrane region" description="Helical" evidence="3">
    <location>
        <begin position="118"/>
        <end position="137"/>
    </location>
</feature>
<feature type="transmembrane region" description="Helical" evidence="3">
    <location>
        <begin position="33"/>
        <end position="54"/>
    </location>
</feature>
<dbReference type="InterPro" id="IPR029787">
    <property type="entry name" value="Nucleotide_cyclase"/>
</dbReference>
<proteinExistence type="predicted"/>
<comment type="catalytic activity">
    <reaction evidence="2">
        <text>2 GTP = 3',3'-c-di-GMP + 2 diphosphate</text>
        <dbReference type="Rhea" id="RHEA:24898"/>
        <dbReference type="ChEBI" id="CHEBI:33019"/>
        <dbReference type="ChEBI" id="CHEBI:37565"/>
        <dbReference type="ChEBI" id="CHEBI:58805"/>
        <dbReference type="EC" id="2.7.7.65"/>
    </reaction>
</comment>
<dbReference type="RefSeq" id="WP_067600674.1">
    <property type="nucleotide sequence ID" value="NZ_CP015963.1"/>
</dbReference>
<reference evidence="5 6" key="1">
    <citation type="submission" date="2019-07" db="EMBL/GenBank/DDBJ databases">
        <title>Genomic Encyclopedia of Archaeal and Bacterial Type Strains, Phase II (KMG-II): from individual species to whole genera.</title>
        <authorList>
            <person name="Goeker M."/>
        </authorList>
    </citation>
    <scope>NUCLEOTIDE SEQUENCE [LARGE SCALE GENOMIC DNA]</scope>
    <source>
        <strain evidence="5 6">ATCC BAA-2084</strain>
    </source>
</reference>
<dbReference type="InterPro" id="IPR043128">
    <property type="entry name" value="Rev_trsase/Diguanyl_cyclase"/>
</dbReference>
<feature type="transmembrane region" description="Helical" evidence="3">
    <location>
        <begin position="88"/>
        <end position="106"/>
    </location>
</feature>